<feature type="transmembrane region" description="Helical" evidence="2">
    <location>
        <begin position="130"/>
        <end position="161"/>
    </location>
</feature>
<evidence type="ECO:0000256" key="2">
    <source>
        <dbReference type="SAM" id="Phobius"/>
    </source>
</evidence>
<evidence type="ECO:0000313" key="3">
    <source>
        <dbReference type="Proteomes" id="UP000492821"/>
    </source>
</evidence>
<evidence type="ECO:0000313" key="4">
    <source>
        <dbReference type="WBParaSite" id="Pan_g13170.t1"/>
    </source>
</evidence>
<dbReference type="WBParaSite" id="Pan_g13170.t1">
    <property type="protein sequence ID" value="Pan_g13170.t1"/>
    <property type="gene ID" value="Pan_g13170"/>
</dbReference>
<name>A0A7E4UV35_PANRE</name>
<evidence type="ECO:0000256" key="1">
    <source>
        <dbReference type="SAM" id="MobiDB-lite"/>
    </source>
</evidence>
<feature type="compositionally biased region" description="Gly residues" evidence="1">
    <location>
        <begin position="66"/>
        <end position="78"/>
    </location>
</feature>
<reference evidence="4" key="2">
    <citation type="submission" date="2020-10" db="UniProtKB">
        <authorList>
            <consortium name="WormBaseParasite"/>
        </authorList>
    </citation>
    <scope>IDENTIFICATION</scope>
</reference>
<keyword evidence="3" id="KW-1185">Reference proteome</keyword>
<reference evidence="3" key="1">
    <citation type="journal article" date="2013" name="Genetics">
        <title>The draft genome and transcriptome of Panagrellus redivivus are shaped by the harsh demands of a free-living lifestyle.</title>
        <authorList>
            <person name="Srinivasan J."/>
            <person name="Dillman A.R."/>
            <person name="Macchietto M.G."/>
            <person name="Heikkinen L."/>
            <person name="Lakso M."/>
            <person name="Fracchia K.M."/>
            <person name="Antoshechkin I."/>
            <person name="Mortazavi A."/>
            <person name="Wong G."/>
            <person name="Sternberg P.W."/>
        </authorList>
    </citation>
    <scope>NUCLEOTIDE SEQUENCE [LARGE SCALE GENOMIC DNA]</scope>
    <source>
        <strain evidence="3">MT8872</strain>
    </source>
</reference>
<proteinExistence type="predicted"/>
<sequence>MQPPGALPPPPPLPPPTNKDNNATNYEPVKKPIGPAKGRAPLPLSRAKRNKDKGSRSPGAGKSVEGDGGGGRAQGKGNGDSQTSTIYNREEGSGGDGQKDSDKVAVVRHDDEGGGSARGRCMTCIGGPTMLRLLIIFIVFGVIHTTFCLCCVFLDFFAFLFGR</sequence>
<accession>A0A7E4UV35</accession>
<keyword evidence="2" id="KW-1133">Transmembrane helix</keyword>
<protein>
    <submittedName>
        <fullName evidence="4">WH2 domain-containing protein</fullName>
    </submittedName>
</protein>
<feature type="region of interest" description="Disordered" evidence="1">
    <location>
        <begin position="1"/>
        <end position="103"/>
    </location>
</feature>
<feature type="compositionally biased region" description="Basic and acidic residues" evidence="1">
    <location>
        <begin position="88"/>
        <end position="103"/>
    </location>
</feature>
<feature type="compositionally biased region" description="Pro residues" evidence="1">
    <location>
        <begin position="1"/>
        <end position="17"/>
    </location>
</feature>
<dbReference type="Proteomes" id="UP000492821">
    <property type="component" value="Unassembled WGS sequence"/>
</dbReference>
<keyword evidence="2" id="KW-0472">Membrane</keyword>
<organism evidence="3 4">
    <name type="scientific">Panagrellus redivivus</name>
    <name type="common">Microworm</name>
    <dbReference type="NCBI Taxonomy" id="6233"/>
    <lineage>
        <taxon>Eukaryota</taxon>
        <taxon>Metazoa</taxon>
        <taxon>Ecdysozoa</taxon>
        <taxon>Nematoda</taxon>
        <taxon>Chromadorea</taxon>
        <taxon>Rhabditida</taxon>
        <taxon>Tylenchina</taxon>
        <taxon>Panagrolaimomorpha</taxon>
        <taxon>Panagrolaimoidea</taxon>
        <taxon>Panagrolaimidae</taxon>
        <taxon>Panagrellus</taxon>
    </lineage>
</organism>
<keyword evidence="2" id="KW-0812">Transmembrane</keyword>
<dbReference type="AlphaFoldDB" id="A0A7E4UV35"/>